<dbReference type="KEGG" id="malv:MALV_32480"/>
<feature type="transmembrane region" description="Helical" evidence="1">
    <location>
        <begin position="73"/>
        <end position="92"/>
    </location>
</feature>
<dbReference type="AlphaFoldDB" id="A0A6N4UWB3"/>
<keyword evidence="1" id="KW-0812">Transmembrane</keyword>
<keyword evidence="1" id="KW-1133">Transmembrane helix</keyword>
<accession>A0A6N4UWB3</accession>
<feature type="transmembrane region" description="Helical" evidence="1">
    <location>
        <begin position="123"/>
        <end position="148"/>
    </location>
</feature>
<keyword evidence="1" id="KW-0472">Membrane</keyword>
<evidence type="ECO:0000313" key="3">
    <source>
        <dbReference type="Proteomes" id="UP000466906"/>
    </source>
</evidence>
<feature type="transmembrane region" description="Helical" evidence="1">
    <location>
        <begin position="203"/>
        <end position="223"/>
    </location>
</feature>
<dbReference type="InterPro" id="IPR021315">
    <property type="entry name" value="Gap/Sap"/>
</dbReference>
<dbReference type="Proteomes" id="UP000466906">
    <property type="component" value="Chromosome"/>
</dbReference>
<reference evidence="2 3" key="1">
    <citation type="journal article" date="2019" name="Emerg. Microbes Infect.">
        <title>Comprehensive subspecies identification of 175 nontuberculous mycobacteria species based on 7547 genomic profiles.</title>
        <authorList>
            <person name="Matsumoto Y."/>
            <person name="Kinjo T."/>
            <person name="Motooka D."/>
            <person name="Nabeya D."/>
            <person name="Jung N."/>
            <person name="Uechi K."/>
            <person name="Horii T."/>
            <person name="Iida T."/>
            <person name="Fujita J."/>
            <person name="Nakamura S."/>
        </authorList>
    </citation>
    <scope>NUCLEOTIDE SEQUENCE [LARGE SCALE GENOMIC DNA]</scope>
    <source>
        <strain evidence="2 3">JCM 12272</strain>
    </source>
</reference>
<keyword evidence="3" id="KW-1185">Reference proteome</keyword>
<evidence type="ECO:0000313" key="2">
    <source>
        <dbReference type="EMBL" id="BBX28123.1"/>
    </source>
</evidence>
<proteinExistence type="predicted"/>
<name>A0A6N4UWB3_9MYCO</name>
<feature type="transmembrane region" description="Helical" evidence="1">
    <location>
        <begin position="6"/>
        <end position="24"/>
    </location>
</feature>
<evidence type="ECO:0008006" key="4">
    <source>
        <dbReference type="Google" id="ProtNLM"/>
    </source>
</evidence>
<dbReference type="EMBL" id="AP022565">
    <property type="protein sequence ID" value="BBX28123.1"/>
    <property type="molecule type" value="Genomic_DNA"/>
</dbReference>
<feature type="transmembrane region" description="Helical" evidence="1">
    <location>
        <begin position="160"/>
        <end position="182"/>
    </location>
</feature>
<organism evidence="2 3">
    <name type="scientific">Mycolicibacterium alvei</name>
    <dbReference type="NCBI Taxonomy" id="67081"/>
    <lineage>
        <taxon>Bacteria</taxon>
        <taxon>Bacillati</taxon>
        <taxon>Actinomycetota</taxon>
        <taxon>Actinomycetes</taxon>
        <taxon>Mycobacteriales</taxon>
        <taxon>Mycobacteriaceae</taxon>
        <taxon>Mycolicibacterium</taxon>
    </lineage>
</organism>
<feature type="transmembrane region" description="Helical" evidence="1">
    <location>
        <begin position="36"/>
        <end position="61"/>
    </location>
</feature>
<gene>
    <name evidence="2" type="ORF">MALV_32480</name>
</gene>
<dbReference type="Pfam" id="PF11139">
    <property type="entry name" value="SfLAP"/>
    <property type="match status" value="1"/>
</dbReference>
<protein>
    <recommendedName>
        <fullName evidence="4">Gap like protein</fullName>
    </recommendedName>
</protein>
<sequence>MAPIMWIPLLVMAAAVSLEPFRIGMTIVMLNRPRPLLQLLAFLIGGFAMGTAVGTVVLFILRPALGSAHFTLPRVQLAVGALALVAAAVLATGRPASMLGPRPDREPGPLMARIRQLLGGHSLWTASVAGLGIALPSVDYLAALALIVASGAAAATQVGALLLFNVVAFGLVEIPLISYLVAPERTRATLAGLHDWLQTQRHRKVAAVVATVGCVLVVVGFVGL</sequence>
<evidence type="ECO:0000256" key="1">
    <source>
        <dbReference type="SAM" id="Phobius"/>
    </source>
</evidence>